<evidence type="ECO:0000256" key="2">
    <source>
        <dbReference type="ARBA" id="ARBA00029603"/>
    </source>
</evidence>
<dbReference type="SUPFAM" id="SSF50814">
    <property type="entry name" value="Lipocalins"/>
    <property type="match status" value="1"/>
</dbReference>
<dbReference type="Ensembl" id="ENSCAFT00040040119.1">
    <property type="protein sequence ID" value="ENSCAFP00040035015.1"/>
    <property type="gene ID" value="ENSCAFG00040021615.1"/>
</dbReference>
<dbReference type="OrthoDB" id="9923952at2759"/>
<name>A0A8C0TFD3_CANLF</name>
<organism evidence="7 8">
    <name type="scientific">Canis lupus familiaris</name>
    <name type="common">Dog</name>
    <name type="synonym">Canis familiaris</name>
    <dbReference type="NCBI Taxonomy" id="9615"/>
    <lineage>
        <taxon>Eukaryota</taxon>
        <taxon>Metazoa</taxon>
        <taxon>Chordata</taxon>
        <taxon>Craniata</taxon>
        <taxon>Vertebrata</taxon>
        <taxon>Euteleostomi</taxon>
        <taxon>Mammalia</taxon>
        <taxon>Eutheria</taxon>
        <taxon>Laurasiatheria</taxon>
        <taxon>Carnivora</taxon>
        <taxon>Caniformia</taxon>
        <taxon>Canidae</taxon>
        <taxon>Canis</taxon>
    </lineage>
</organism>
<gene>
    <name evidence="7" type="primary">RBP4</name>
</gene>
<keyword evidence="1" id="KW-0845">Vitamin A</keyword>
<reference evidence="7" key="1">
    <citation type="submission" date="2018-10" db="EMBL/GenBank/DDBJ databases">
        <title>De novo assembly of a Great Dane genome.</title>
        <authorList>
            <person name="Kidd J.M."/>
            <person name="Pendleton A.L."/>
            <person name="Shen F."/>
            <person name="Emery S."/>
        </authorList>
    </citation>
    <scope>NUCLEOTIDE SEQUENCE [LARGE SCALE GENOMIC DNA]</scope>
    <source>
        <strain evidence="7">Great Dane</strain>
    </source>
</reference>
<dbReference type="AlphaFoldDB" id="A0A8C0TFD3"/>
<evidence type="ECO:0000313" key="8">
    <source>
        <dbReference type="Proteomes" id="UP000694542"/>
    </source>
</evidence>
<proteinExistence type="predicted"/>
<dbReference type="Pfam" id="PF00061">
    <property type="entry name" value="Lipocalin"/>
    <property type="match status" value="1"/>
</dbReference>
<feature type="region of interest" description="Disordered" evidence="5">
    <location>
        <begin position="46"/>
        <end position="148"/>
    </location>
</feature>
<dbReference type="InterPro" id="IPR002449">
    <property type="entry name" value="Retinol-bd/Purpurin"/>
</dbReference>
<evidence type="ECO:0000256" key="1">
    <source>
        <dbReference type="ARBA" id="ARBA00022893"/>
    </source>
</evidence>
<evidence type="ECO:0000256" key="3">
    <source>
        <dbReference type="ARBA" id="ARBA00045232"/>
    </source>
</evidence>
<dbReference type="InterPro" id="IPR012674">
    <property type="entry name" value="Calycin"/>
</dbReference>
<dbReference type="GO" id="GO:0034632">
    <property type="term" value="F:retinol transmembrane transporter activity"/>
    <property type="evidence" value="ECO:0007669"/>
    <property type="project" value="InterPro"/>
</dbReference>
<dbReference type="Gene3D" id="2.40.128.20">
    <property type="match status" value="1"/>
</dbReference>
<dbReference type="GO" id="GO:0016918">
    <property type="term" value="F:retinal binding"/>
    <property type="evidence" value="ECO:0007669"/>
    <property type="project" value="UniProtKB-KW"/>
</dbReference>
<comment type="function">
    <text evidence="3">Retinol-binding protein that mediates retinol transport in blood plasma. Delivers retinol from the liver stores to the peripheral tissues. Transfers the bound all-trans retinol to STRA6, that then facilitates retinol transport across the cell membrane.</text>
</comment>
<protein>
    <recommendedName>
        <fullName evidence="2">Plasma retinol-binding protein</fullName>
    </recommendedName>
</protein>
<dbReference type="GO" id="GO:0005615">
    <property type="term" value="C:extracellular space"/>
    <property type="evidence" value="ECO:0007669"/>
    <property type="project" value="UniProtKB-ARBA"/>
</dbReference>
<reference evidence="7" key="2">
    <citation type="submission" date="2025-08" db="UniProtKB">
        <authorList>
            <consortium name="Ensembl"/>
        </authorList>
    </citation>
    <scope>IDENTIFICATION</scope>
</reference>
<dbReference type="Proteomes" id="UP000694542">
    <property type="component" value="Chromosome 28"/>
</dbReference>
<dbReference type="PANTHER" id="PTHR11873:SF2">
    <property type="entry name" value="RETINOL-BINDING PROTEIN 4"/>
    <property type="match status" value="1"/>
</dbReference>
<evidence type="ECO:0000259" key="6">
    <source>
        <dbReference type="Pfam" id="PF00061"/>
    </source>
</evidence>
<dbReference type="PANTHER" id="PTHR11873">
    <property type="entry name" value="RETINOL-BINDING PROTEIN 4"/>
    <property type="match status" value="1"/>
</dbReference>
<evidence type="ECO:0000256" key="4">
    <source>
        <dbReference type="ARBA" id="ARBA00046762"/>
    </source>
</evidence>
<evidence type="ECO:0000313" key="7">
    <source>
        <dbReference type="Ensembl" id="ENSCAFP00040035015.1"/>
    </source>
</evidence>
<evidence type="ECO:0000256" key="5">
    <source>
        <dbReference type="SAM" id="MobiDB-lite"/>
    </source>
</evidence>
<accession>A0A8C0TFD3</accession>
<feature type="compositionally biased region" description="Low complexity" evidence="5">
    <location>
        <begin position="121"/>
        <end position="148"/>
    </location>
</feature>
<feature type="domain" description="Lipocalin/cytosolic fatty-acid binding" evidence="6">
    <location>
        <begin position="220"/>
        <end position="305"/>
    </location>
</feature>
<sequence length="335" mass="36730">MFNREGFNASKDVETKEKIFTQKVQLSRRRVKYILYKVKNDLAETFPKPCTTPSEASSAVLRPREATASRQAASRLGRSRGDPRPPRAAAGGRWHERRVTGPGLVPAARRRGEPGSAEATPRGSSTARRGPGGAAAARDPPCAGAAGGRRAVSQGALCKCWPPAGASPRSFTPAVTKARPPPAPAIKRAARRPRRIAAFPGSTRAPHRGQACAQLRCNWDVCADMVGTFTDTEDPAKFKMKYWGVASFLQKGNDDHWIIDTDYDTYAVQYSCRLLNLDGTCADSYSFVFSRDPNGLPLEAQKIVRQRQEELCLARQYRLIVHNGYCDGRSEPNTL</sequence>
<dbReference type="InterPro" id="IPR000566">
    <property type="entry name" value="Lipocln_cytosolic_FA-bd_dom"/>
</dbReference>
<comment type="subunit">
    <text evidence="4">Interacts with TTR. Interaction with TTR prevents its loss by filtration through the kidney glomeruli. Interacts with STRA6.</text>
</comment>